<proteinExistence type="predicted"/>
<accession>A0ABY8JWM7</accession>
<organism evidence="2 3">
    <name type="scientific">Streptomyces cathayae</name>
    <dbReference type="NCBI Taxonomy" id="3031124"/>
    <lineage>
        <taxon>Bacteria</taxon>
        <taxon>Bacillati</taxon>
        <taxon>Actinomycetota</taxon>
        <taxon>Actinomycetes</taxon>
        <taxon>Kitasatosporales</taxon>
        <taxon>Streptomycetaceae</taxon>
        <taxon>Streptomyces</taxon>
    </lineage>
</organism>
<feature type="region of interest" description="Disordered" evidence="1">
    <location>
        <begin position="1"/>
        <end position="92"/>
    </location>
</feature>
<gene>
    <name evidence="2" type="ORF">PYS65_07795</name>
</gene>
<evidence type="ECO:0008006" key="4">
    <source>
        <dbReference type="Google" id="ProtNLM"/>
    </source>
</evidence>
<sequence>MTDHDDRRSPPASGTRADDDHDAQADPGWPQNTEEEADETPPPPGTADALEEEPAVRQAVDDDTSTAAFGEYREEERGQQAPAFLEPTDSDD</sequence>
<name>A0ABY8JWM7_9ACTN</name>
<protein>
    <recommendedName>
        <fullName evidence="4">DUF5709 domain-containing protein</fullName>
    </recommendedName>
</protein>
<keyword evidence="3" id="KW-1185">Reference proteome</keyword>
<evidence type="ECO:0000313" key="3">
    <source>
        <dbReference type="Proteomes" id="UP001216440"/>
    </source>
</evidence>
<evidence type="ECO:0000256" key="1">
    <source>
        <dbReference type="SAM" id="MobiDB-lite"/>
    </source>
</evidence>
<dbReference type="RefSeq" id="WP_279333070.1">
    <property type="nucleotide sequence ID" value="NZ_CP121682.1"/>
</dbReference>
<dbReference type="Proteomes" id="UP001216440">
    <property type="component" value="Chromosome"/>
</dbReference>
<dbReference type="EMBL" id="CP121682">
    <property type="protein sequence ID" value="WGD40047.1"/>
    <property type="molecule type" value="Genomic_DNA"/>
</dbReference>
<reference evidence="2 3" key="1">
    <citation type="submission" date="2023-03" db="EMBL/GenBank/DDBJ databases">
        <authorList>
            <person name="Mo P."/>
        </authorList>
    </citation>
    <scope>NUCLEOTIDE SEQUENCE [LARGE SCALE GENOMIC DNA]</scope>
    <source>
        <strain evidence="2 3">HUAS 5</strain>
    </source>
</reference>
<evidence type="ECO:0000313" key="2">
    <source>
        <dbReference type="EMBL" id="WGD40047.1"/>
    </source>
</evidence>